<proteinExistence type="predicted"/>
<evidence type="ECO:0000313" key="1">
    <source>
        <dbReference type="EMBL" id="TXC85200.1"/>
    </source>
</evidence>
<comment type="caution">
    <text evidence="1">The sequence shown here is derived from an EMBL/GenBank/DDBJ whole genome shotgun (WGS) entry which is preliminary data.</text>
</comment>
<name>A0A5C6VJQ7_9FLAO</name>
<dbReference type="PROSITE" id="PS51257">
    <property type="entry name" value="PROKAR_LIPOPROTEIN"/>
    <property type="match status" value="1"/>
</dbReference>
<dbReference type="InterPro" id="IPR045444">
    <property type="entry name" value="DUF6503"/>
</dbReference>
<protein>
    <recommendedName>
        <fullName evidence="3">Deoxyribose-phosphate aldolase</fullName>
    </recommendedName>
</protein>
<reference evidence="1 2" key="1">
    <citation type="submission" date="2019-08" db="EMBL/GenBank/DDBJ databases">
        <title>Genome of Luteibaculum oceani JCM 18817.</title>
        <authorList>
            <person name="Bowman J.P."/>
        </authorList>
    </citation>
    <scope>NUCLEOTIDE SEQUENCE [LARGE SCALE GENOMIC DNA]</scope>
    <source>
        <strain evidence="1 2">JCM 18817</strain>
    </source>
</reference>
<evidence type="ECO:0008006" key="3">
    <source>
        <dbReference type="Google" id="ProtNLM"/>
    </source>
</evidence>
<accession>A0A5C6VJQ7</accession>
<dbReference type="Proteomes" id="UP000321168">
    <property type="component" value="Unassembled WGS sequence"/>
</dbReference>
<dbReference type="OrthoDB" id="982433at2"/>
<organism evidence="1 2">
    <name type="scientific">Luteibaculum oceani</name>
    <dbReference type="NCBI Taxonomy" id="1294296"/>
    <lineage>
        <taxon>Bacteria</taxon>
        <taxon>Pseudomonadati</taxon>
        <taxon>Bacteroidota</taxon>
        <taxon>Flavobacteriia</taxon>
        <taxon>Flavobacteriales</taxon>
        <taxon>Luteibaculaceae</taxon>
        <taxon>Luteibaculum</taxon>
    </lineage>
</organism>
<dbReference type="EMBL" id="VORB01000001">
    <property type="protein sequence ID" value="TXC85200.1"/>
    <property type="molecule type" value="Genomic_DNA"/>
</dbReference>
<gene>
    <name evidence="1" type="ORF">FRX97_00840</name>
</gene>
<sequence>MLHRFLNIFILAIAVISCDAPNTSKALSAEDIISKSYQFTGCDSLVEGRQSFTFRKKDFTITRTGGVYQYQRLSRDSSGNYLLDRLNNSGFKRWINDTLIPLDSASQNKLANQVNSVVYFAFLPLLLKDPAVRLKKLGSSEINGTNYHKIQVSFSEEDGGEDFEDVFLYFFDSQDFSLDYLAYQYYTGKGGIRFRKAINPRRINGVLVQDYENYKPRNLESTHFYEIEKYFLNNDLELLSLIQLENVSIN</sequence>
<dbReference type="AlphaFoldDB" id="A0A5C6VJQ7"/>
<evidence type="ECO:0000313" key="2">
    <source>
        <dbReference type="Proteomes" id="UP000321168"/>
    </source>
</evidence>
<dbReference type="RefSeq" id="WP_147012403.1">
    <property type="nucleotide sequence ID" value="NZ_VORB01000001.1"/>
</dbReference>
<dbReference type="Pfam" id="PF20113">
    <property type="entry name" value="DUF6503"/>
    <property type="match status" value="1"/>
</dbReference>
<keyword evidence="2" id="KW-1185">Reference proteome</keyword>